<gene>
    <name evidence="2" type="ORF">WNY59_13070</name>
</gene>
<comment type="caution">
    <text evidence="2">The sequence shown here is derived from an EMBL/GenBank/DDBJ whole genome shotgun (WGS) entry which is preliminary data.</text>
</comment>
<dbReference type="InterPro" id="IPR058548">
    <property type="entry name" value="MlaB-like_STAS"/>
</dbReference>
<protein>
    <submittedName>
        <fullName evidence="2">STAS domain-containing protein</fullName>
    </submittedName>
</protein>
<dbReference type="PROSITE" id="PS50801">
    <property type="entry name" value="STAS"/>
    <property type="match status" value="1"/>
</dbReference>
<proteinExistence type="predicted"/>
<dbReference type="Proteomes" id="UP001477870">
    <property type="component" value="Unassembled WGS sequence"/>
</dbReference>
<reference evidence="2 3" key="1">
    <citation type="submission" date="2024-03" db="EMBL/GenBank/DDBJ databases">
        <title>Community enrichment and isolation of bacterial strains for fucoidan degradation.</title>
        <authorList>
            <person name="Sichert A."/>
        </authorList>
    </citation>
    <scope>NUCLEOTIDE SEQUENCE [LARGE SCALE GENOMIC DNA]</scope>
    <source>
        <strain evidence="2 3">AS62</strain>
    </source>
</reference>
<keyword evidence="3" id="KW-1185">Reference proteome</keyword>
<dbReference type="Gene3D" id="3.30.750.24">
    <property type="entry name" value="STAS domain"/>
    <property type="match status" value="1"/>
</dbReference>
<dbReference type="InterPro" id="IPR036513">
    <property type="entry name" value="STAS_dom_sf"/>
</dbReference>
<dbReference type="Pfam" id="PF13466">
    <property type="entry name" value="STAS_2"/>
    <property type="match status" value="1"/>
</dbReference>
<feature type="domain" description="STAS" evidence="1">
    <location>
        <begin position="29"/>
        <end position="116"/>
    </location>
</feature>
<dbReference type="SUPFAM" id="SSF52091">
    <property type="entry name" value="SpoIIaa-like"/>
    <property type="match status" value="1"/>
</dbReference>
<accession>A0ABU9T9H6</accession>
<organism evidence="2 3">
    <name type="scientific">Ahrensia kielensis</name>
    <dbReference type="NCBI Taxonomy" id="76980"/>
    <lineage>
        <taxon>Bacteria</taxon>
        <taxon>Pseudomonadati</taxon>
        <taxon>Pseudomonadota</taxon>
        <taxon>Alphaproteobacteria</taxon>
        <taxon>Hyphomicrobiales</taxon>
        <taxon>Ahrensiaceae</taxon>
        <taxon>Ahrensia</taxon>
    </lineage>
</organism>
<evidence type="ECO:0000259" key="1">
    <source>
        <dbReference type="PROSITE" id="PS50801"/>
    </source>
</evidence>
<name>A0ABU9T9H6_9HYPH</name>
<evidence type="ECO:0000313" key="3">
    <source>
        <dbReference type="Proteomes" id="UP001477870"/>
    </source>
</evidence>
<dbReference type="EMBL" id="JBBMQO010000007">
    <property type="protein sequence ID" value="MEM5502520.1"/>
    <property type="molecule type" value="Genomic_DNA"/>
</dbReference>
<sequence length="116" mass="12440">MTDQEMDLSIDLDMSDLSPALNTGEQSNLAIDAKLSGENVEALISDILALRYKDLNIDASAVEQADTPCIEALISASKQWALDGFSLTFSAISENFIAILSTLGLDQSDLETGELK</sequence>
<evidence type="ECO:0000313" key="2">
    <source>
        <dbReference type="EMBL" id="MEM5502520.1"/>
    </source>
</evidence>
<dbReference type="InterPro" id="IPR002645">
    <property type="entry name" value="STAS_dom"/>
</dbReference>
<dbReference type="RefSeq" id="WP_018690469.1">
    <property type="nucleotide sequence ID" value="NZ_JBBMQO010000007.1"/>
</dbReference>